<dbReference type="InterPro" id="IPR029044">
    <property type="entry name" value="Nucleotide-diphossugar_trans"/>
</dbReference>
<evidence type="ECO:0000259" key="2">
    <source>
        <dbReference type="Pfam" id="PF00535"/>
    </source>
</evidence>
<dbReference type="CDD" id="cd00761">
    <property type="entry name" value="Glyco_tranf_GTA_type"/>
    <property type="match status" value="1"/>
</dbReference>
<dbReference type="Gene3D" id="3.90.550.10">
    <property type="entry name" value="Spore Coat Polysaccharide Biosynthesis Protein SpsA, Chain A"/>
    <property type="match status" value="1"/>
</dbReference>
<dbReference type="Pfam" id="PF00535">
    <property type="entry name" value="Glycos_transf_2"/>
    <property type="match status" value="1"/>
</dbReference>
<reference evidence="3" key="2">
    <citation type="submission" date="2020-09" db="EMBL/GenBank/DDBJ databases">
        <authorList>
            <person name="Sun Q."/>
            <person name="Zhou Y."/>
        </authorList>
    </citation>
    <scope>NUCLEOTIDE SEQUENCE</scope>
    <source>
        <strain evidence="3">CGMCC 1.14988</strain>
    </source>
</reference>
<evidence type="ECO:0000256" key="1">
    <source>
        <dbReference type="SAM" id="MobiDB-lite"/>
    </source>
</evidence>
<evidence type="ECO:0000313" key="4">
    <source>
        <dbReference type="Proteomes" id="UP000650511"/>
    </source>
</evidence>
<proteinExistence type="predicted"/>
<dbReference type="Proteomes" id="UP000650511">
    <property type="component" value="Unassembled WGS sequence"/>
</dbReference>
<protein>
    <recommendedName>
        <fullName evidence="2">Glycosyltransferase 2-like domain-containing protein</fullName>
    </recommendedName>
</protein>
<reference evidence="3" key="1">
    <citation type="journal article" date="2014" name="Int. J. Syst. Evol. Microbiol.">
        <title>Complete genome sequence of Corynebacterium casei LMG S-19264T (=DSM 44701T), isolated from a smear-ripened cheese.</title>
        <authorList>
            <consortium name="US DOE Joint Genome Institute (JGI-PGF)"/>
            <person name="Walter F."/>
            <person name="Albersmeier A."/>
            <person name="Kalinowski J."/>
            <person name="Ruckert C."/>
        </authorList>
    </citation>
    <scope>NUCLEOTIDE SEQUENCE</scope>
    <source>
        <strain evidence="3">CGMCC 1.14988</strain>
    </source>
</reference>
<dbReference type="OrthoDB" id="4529776at2"/>
<feature type="domain" description="Glycosyltransferase 2-like" evidence="2">
    <location>
        <begin position="36"/>
        <end position="167"/>
    </location>
</feature>
<organism evidence="3 4">
    <name type="scientific">Egicoccus halophilus</name>
    <dbReference type="NCBI Taxonomy" id="1670830"/>
    <lineage>
        <taxon>Bacteria</taxon>
        <taxon>Bacillati</taxon>
        <taxon>Actinomycetota</taxon>
        <taxon>Nitriliruptoria</taxon>
        <taxon>Egicoccales</taxon>
        <taxon>Egicoccaceae</taxon>
        <taxon>Egicoccus</taxon>
    </lineage>
</organism>
<comment type="caution">
    <text evidence="3">The sequence shown here is derived from an EMBL/GenBank/DDBJ whole genome shotgun (WGS) entry which is preliminary data.</text>
</comment>
<dbReference type="InterPro" id="IPR001173">
    <property type="entry name" value="Glyco_trans_2-like"/>
</dbReference>
<dbReference type="SUPFAM" id="SSF53448">
    <property type="entry name" value="Nucleotide-diphospho-sugar transferases"/>
    <property type="match status" value="1"/>
</dbReference>
<gene>
    <name evidence="3" type="ORF">GCM10011354_14000</name>
</gene>
<evidence type="ECO:0000313" key="3">
    <source>
        <dbReference type="EMBL" id="GGI05418.1"/>
    </source>
</evidence>
<dbReference type="AlphaFoldDB" id="A0A8J3A9E6"/>
<name>A0A8J3A9E6_9ACTN</name>
<feature type="region of interest" description="Disordered" evidence="1">
    <location>
        <begin position="1"/>
        <end position="25"/>
    </location>
</feature>
<dbReference type="EMBL" id="BMHA01000004">
    <property type="protein sequence ID" value="GGI05418.1"/>
    <property type="molecule type" value="Genomic_DNA"/>
</dbReference>
<dbReference type="PANTHER" id="PTHR43685:SF11">
    <property type="entry name" value="GLYCOSYLTRANSFERASE TAGX-RELATED"/>
    <property type="match status" value="1"/>
</dbReference>
<dbReference type="RefSeq" id="WP_130649360.1">
    <property type="nucleotide sequence ID" value="NZ_BMHA01000004.1"/>
</dbReference>
<dbReference type="PANTHER" id="PTHR43685">
    <property type="entry name" value="GLYCOSYLTRANSFERASE"/>
    <property type="match status" value="1"/>
</dbReference>
<sequence>MSAPSIGHERAGSLPPTWTPPAVAPVSDGAPRPFWSVMIPTYNGQDHLTGALTSVLEQDPGPQHMQIEVVDDCSPSREIATLVERLGGGRVGYHRQPRNVGHSANFNACVRRSRGEVVHLLHDDDEVRPGFYAALEEPLRQRPELGAAFVRTIYADAEGHWRAFSPVERPEPGVLDDWLRRIAAGQRTTTPAMVLRRRTYERLGGYLEGFRTSGEDWEMWVRVAATTPVWFEPAPLAVYRMQRPGSLSGAARGSDALVRDMLLATDLIARYLPRALGEPAAATALRRARDQYAAWALQEAAALAHAGRRADAWRAGRLAVREGRARPLLVAGLRAARQHRPRRRSAGGG</sequence>
<keyword evidence="4" id="KW-1185">Reference proteome</keyword>
<accession>A0A8J3A9E6</accession>
<dbReference type="InterPro" id="IPR050834">
    <property type="entry name" value="Glycosyltransf_2"/>
</dbReference>